<dbReference type="Gene3D" id="2.60.120.260">
    <property type="entry name" value="Galactose-binding domain-like"/>
    <property type="match status" value="1"/>
</dbReference>
<dbReference type="SMART" id="SM00495">
    <property type="entry name" value="ChtBD3"/>
    <property type="match status" value="2"/>
</dbReference>
<dbReference type="CDD" id="cd00146">
    <property type="entry name" value="PKD"/>
    <property type="match status" value="1"/>
</dbReference>
<dbReference type="PANTHER" id="PTHR46730:SF1">
    <property type="entry name" value="PLAT DOMAIN-CONTAINING PROTEIN"/>
    <property type="match status" value="1"/>
</dbReference>
<dbReference type="PROSITE" id="PS50022">
    <property type="entry name" value="FA58C_3"/>
    <property type="match status" value="1"/>
</dbReference>
<evidence type="ECO:0000256" key="7">
    <source>
        <dbReference type="SAM" id="SignalP"/>
    </source>
</evidence>
<dbReference type="InterPro" id="IPR003599">
    <property type="entry name" value="Ig_sub"/>
</dbReference>
<dbReference type="InterPro" id="IPR013783">
    <property type="entry name" value="Ig-like_fold"/>
</dbReference>
<keyword evidence="3" id="KW-0677">Repeat</keyword>
<dbReference type="Pfam" id="PF02839">
    <property type="entry name" value="CBM_5_12"/>
    <property type="match status" value="2"/>
</dbReference>
<dbReference type="GeneID" id="57397016"/>
<evidence type="ECO:0000313" key="10">
    <source>
        <dbReference type="Proteomes" id="UP000501237"/>
    </source>
</evidence>
<proteinExistence type="predicted"/>
<comment type="subcellular location">
    <subcellularLocation>
        <location evidence="1">Membrane</location>
        <topology evidence="1">Multi-pass membrane protein</topology>
    </subcellularLocation>
</comment>
<evidence type="ECO:0000256" key="2">
    <source>
        <dbReference type="ARBA" id="ARBA00022692"/>
    </source>
</evidence>
<dbReference type="Gene3D" id="2.60.120.380">
    <property type="match status" value="1"/>
</dbReference>
<feature type="chain" id="PRO_5025649469" description="F5/8 type C domain-containing protein" evidence="7">
    <location>
        <begin position="34"/>
        <end position="1068"/>
    </location>
</feature>
<dbReference type="InterPro" id="IPR000601">
    <property type="entry name" value="PKD_dom"/>
</dbReference>
<dbReference type="AlphaFoldDB" id="A0A679GP56"/>
<evidence type="ECO:0000313" key="9">
    <source>
        <dbReference type="EMBL" id="BCA27824.1"/>
    </source>
</evidence>
<evidence type="ECO:0000256" key="1">
    <source>
        <dbReference type="ARBA" id="ARBA00004141"/>
    </source>
</evidence>
<dbReference type="Gene3D" id="2.60.40.10">
    <property type="entry name" value="Immunoglobulins"/>
    <property type="match status" value="3"/>
</dbReference>
<dbReference type="SUPFAM" id="SSF55486">
    <property type="entry name" value="Metalloproteases ('zincins'), catalytic domain"/>
    <property type="match status" value="1"/>
</dbReference>
<evidence type="ECO:0000256" key="3">
    <source>
        <dbReference type="ARBA" id="ARBA00022737"/>
    </source>
</evidence>
<dbReference type="CDD" id="cd12215">
    <property type="entry name" value="ChiC_BD"/>
    <property type="match status" value="2"/>
</dbReference>
<reference evidence="9 10" key="1">
    <citation type="journal article" date="2020" name="Microbiol. Resour. Announc.">
        <title>Complete genome sequence of Pseudomonas otitidis strain MrB4, isolated from Lake Biwa in Japan.</title>
        <authorList>
            <person name="Miyazaki K."/>
            <person name="Hase E."/>
            <person name="Maruya T."/>
        </authorList>
    </citation>
    <scope>NUCLEOTIDE SEQUENCE [LARGE SCALE GENOMIC DNA]</scope>
    <source>
        <strain evidence="9 10">MrB4</strain>
    </source>
</reference>
<evidence type="ECO:0000256" key="4">
    <source>
        <dbReference type="ARBA" id="ARBA00022801"/>
    </source>
</evidence>
<dbReference type="Proteomes" id="UP000501237">
    <property type="component" value="Chromosome"/>
</dbReference>
<protein>
    <recommendedName>
        <fullName evidence="8">F5/8 type C domain-containing protein</fullName>
    </recommendedName>
</protein>
<dbReference type="GO" id="GO:0005576">
    <property type="term" value="C:extracellular region"/>
    <property type="evidence" value="ECO:0007669"/>
    <property type="project" value="InterPro"/>
</dbReference>
<keyword evidence="7" id="KW-0732">Signal</keyword>
<feature type="signal peptide" evidence="7">
    <location>
        <begin position="1"/>
        <end position="33"/>
    </location>
</feature>
<dbReference type="SMART" id="SM00089">
    <property type="entry name" value="PKD"/>
    <property type="match status" value="3"/>
</dbReference>
<dbReference type="InterPro" id="IPR036573">
    <property type="entry name" value="CBM_sf_5/12"/>
</dbReference>
<dbReference type="GO" id="GO:0030246">
    <property type="term" value="F:carbohydrate binding"/>
    <property type="evidence" value="ECO:0007669"/>
    <property type="project" value="InterPro"/>
</dbReference>
<dbReference type="EMBL" id="AP022642">
    <property type="protein sequence ID" value="BCA27824.1"/>
    <property type="molecule type" value="Genomic_DNA"/>
</dbReference>
<sequence>MPSFKINPVCRGICLWAASLGTLAALPVATATAADPATAQHASATREVTLTGQFIDLQALKPGTARSGVAALGTEQLRQEAGLSLLRTSAEPIEHQAGLNVYVGQTLGAARSLSGPGEFFLAARDNGSFVALLPEANAIIRGSADGEQVLTRFDTPHAFHPSQVDYVEQVLEEVPGILEERGKRSLLVDRSQAGEIVIDLLAGFSQKAANYIRDHEAYALAQVALVNRALKQSQVEGVRIRLVGTQVIADDHPITTDTLAKLSTLFRDGMRQYSPDLVAGFIMGTPGVDTAIGWAYVPGRYSINYINSPTTFRHEVAHNAGGSHCSDGKSYRFGYNNGRVGTILCGNHVPFYSNPDLRDVQGIPLGDASTANMARVWRENAARMSAYSPAVVPLAEEIKREVLKERVSLAKNQWRNFVIDVPEGSRRLLISTAHGEGYDRGNGRSQLLLRRGALPSDAQFDARSTLNNHPFLALDNPAPGRWHLAIRAEPNNPVDDIYLDGALYAATQDTAQARYLKLVAESSIDGKERASAAELHLADAQGRLLSRDGWRVHSVSSAVPASASGAHAIDGNTSSYWSTVPGDRYPHQMVIDLGGEQRFSSLNYLPQQVRDMEGNIKGYRIYGSDNPNGNWALLGQGEFSASNEAQAAPLKAEDAGKPPVVVIQGPASAEAGQKVQLDASGSSDPQGSALSYSWSVTPALDFDIDGPRLTLKAPEHSSDTRYRFSVTVSNGKQTTTRVHELLVKAASGAGATCEATWQPGTEYLQGHKAQWKGRLYEARWWTRNNEPGTAASTGADGSGKVWRDLGPCEASGTPEQPPVILPPVPAISGPADAKAGDRVQLSASASSDPNGLALSYRWSVSPALAFQSEGAGLSFTAPRLDKDADYTFTLTLGNGHHEVTRTHKVRVKAEAPAILPPVAAISGPAEAKAGDRVQLSAAGSTDPNGLNLRYRWSVNPALAFQSDGAGLSFTAPRLDKDADYTFTLTLGNGHHEVTRTHKVRVKAEAGQQPGTCASPWSASGTYWEGNKVTHKGRTYTARWWTKGNEPGNPAFTGADGSGKVWRDEGACR</sequence>
<dbReference type="GO" id="GO:0005886">
    <property type="term" value="C:plasma membrane"/>
    <property type="evidence" value="ECO:0007669"/>
    <property type="project" value="TreeGrafter"/>
</dbReference>
<keyword evidence="6" id="KW-0472">Membrane</keyword>
<dbReference type="InterPro" id="IPR008979">
    <property type="entry name" value="Galactose-bd-like_sf"/>
</dbReference>
<dbReference type="Pfam" id="PF18911">
    <property type="entry name" value="PKD_4"/>
    <property type="match status" value="1"/>
</dbReference>
<dbReference type="SUPFAM" id="SSF51055">
    <property type="entry name" value="Carbohydrate binding domain"/>
    <property type="match status" value="2"/>
</dbReference>
<gene>
    <name evidence="9" type="ORF">PtoMrB4_18010</name>
</gene>
<dbReference type="GO" id="GO:0004553">
    <property type="term" value="F:hydrolase activity, hydrolyzing O-glycosyl compounds"/>
    <property type="evidence" value="ECO:0007669"/>
    <property type="project" value="InterPro"/>
</dbReference>
<keyword evidence="2" id="KW-0812">Transmembrane</keyword>
<evidence type="ECO:0000259" key="8">
    <source>
        <dbReference type="PROSITE" id="PS50022"/>
    </source>
</evidence>
<organism evidence="9 10">
    <name type="scientific">Metapseudomonas otitidis</name>
    <dbReference type="NCBI Taxonomy" id="319939"/>
    <lineage>
        <taxon>Bacteria</taxon>
        <taxon>Pseudomonadati</taxon>
        <taxon>Pseudomonadota</taxon>
        <taxon>Gammaproteobacteria</taxon>
        <taxon>Pseudomonadales</taxon>
        <taxon>Pseudomonadaceae</taxon>
        <taxon>Metapseudomonas</taxon>
    </lineage>
</organism>
<dbReference type="SMART" id="SM00409">
    <property type="entry name" value="IG"/>
    <property type="match status" value="3"/>
</dbReference>
<dbReference type="KEGG" id="poj:PtoMrB4_18010"/>
<dbReference type="InterPro" id="IPR000421">
    <property type="entry name" value="FA58C"/>
</dbReference>
<dbReference type="PANTHER" id="PTHR46730">
    <property type="entry name" value="POLYCYSTIN-1"/>
    <property type="match status" value="1"/>
</dbReference>
<accession>A0A679GP56</accession>
<dbReference type="Gene3D" id="2.10.10.20">
    <property type="entry name" value="Carbohydrate-binding module superfamily 5/12"/>
    <property type="match status" value="2"/>
</dbReference>
<dbReference type="RefSeq" id="WP_197939513.1">
    <property type="nucleotide sequence ID" value="NZ_AP022642.1"/>
</dbReference>
<dbReference type="Pfam" id="PF00754">
    <property type="entry name" value="F5_F8_type_C"/>
    <property type="match status" value="1"/>
</dbReference>
<dbReference type="GO" id="GO:0006816">
    <property type="term" value="P:calcium ion transport"/>
    <property type="evidence" value="ECO:0007669"/>
    <property type="project" value="TreeGrafter"/>
</dbReference>
<dbReference type="GO" id="GO:0005975">
    <property type="term" value="P:carbohydrate metabolic process"/>
    <property type="evidence" value="ECO:0007669"/>
    <property type="project" value="InterPro"/>
</dbReference>
<dbReference type="InterPro" id="IPR022409">
    <property type="entry name" value="PKD/Chitinase_dom"/>
</dbReference>
<dbReference type="InterPro" id="IPR003610">
    <property type="entry name" value="CBM5/12"/>
</dbReference>
<keyword evidence="4" id="KW-0378">Hydrolase</keyword>
<feature type="domain" description="F5/8 type C" evidence="8">
    <location>
        <begin position="532"/>
        <end position="631"/>
    </location>
</feature>
<name>A0A679GP56_9GAMM</name>
<dbReference type="GO" id="GO:0005261">
    <property type="term" value="F:monoatomic cation channel activity"/>
    <property type="evidence" value="ECO:0007669"/>
    <property type="project" value="TreeGrafter"/>
</dbReference>
<evidence type="ECO:0000256" key="6">
    <source>
        <dbReference type="ARBA" id="ARBA00023136"/>
    </source>
</evidence>
<keyword evidence="5" id="KW-1133">Transmembrane helix</keyword>
<evidence type="ECO:0000256" key="5">
    <source>
        <dbReference type="ARBA" id="ARBA00022989"/>
    </source>
</evidence>
<dbReference type="SUPFAM" id="SSF49785">
    <property type="entry name" value="Galactose-binding domain-like"/>
    <property type="match status" value="1"/>
</dbReference>